<reference evidence="10 11" key="1">
    <citation type="submission" date="2018-05" db="EMBL/GenBank/DDBJ databases">
        <title>Comparative genomic sequence analysis between strain HN4 and CCM 8460T (Falsochrobactrum ovis) will provide more evidence to prove that HN4 is a new species of Falsochrobactrum.</title>
        <authorList>
            <person name="Lyu W."/>
            <person name="Sun L."/>
            <person name="Yao L."/>
        </authorList>
    </citation>
    <scope>NUCLEOTIDE SEQUENCE [LARGE SCALE GENOMIC DNA]</scope>
    <source>
        <strain evidence="10 11">HN4</strain>
    </source>
</reference>
<dbReference type="PANTHER" id="PTHR30614:SF34">
    <property type="entry name" value="BLR6398 PROTEIN"/>
    <property type="match status" value="1"/>
</dbReference>
<comment type="similarity">
    <text evidence="2">Belongs to the binding-protein-dependent transport system permease family. HisMQ subfamily.</text>
</comment>
<dbReference type="InterPro" id="IPR010065">
    <property type="entry name" value="AA_ABC_transptr_permease_3TM"/>
</dbReference>
<feature type="transmembrane region" description="Helical" evidence="8">
    <location>
        <begin position="12"/>
        <end position="38"/>
    </location>
</feature>
<dbReference type="Pfam" id="PF00528">
    <property type="entry name" value="BPD_transp_1"/>
    <property type="match status" value="1"/>
</dbReference>
<dbReference type="RefSeq" id="WP_109705422.1">
    <property type="nucleotide sequence ID" value="NZ_QGDB01000002.1"/>
</dbReference>
<feature type="transmembrane region" description="Helical" evidence="8">
    <location>
        <begin position="50"/>
        <end position="73"/>
    </location>
</feature>
<evidence type="ECO:0000256" key="7">
    <source>
        <dbReference type="ARBA" id="ARBA00023136"/>
    </source>
</evidence>
<evidence type="ECO:0000313" key="10">
    <source>
        <dbReference type="EMBL" id="PWL18523.1"/>
    </source>
</evidence>
<evidence type="ECO:0000313" key="11">
    <source>
        <dbReference type="Proteomes" id="UP000245865"/>
    </source>
</evidence>
<dbReference type="AlphaFoldDB" id="A0A316JH11"/>
<dbReference type="InterPro" id="IPR035906">
    <property type="entry name" value="MetI-like_sf"/>
</dbReference>
<dbReference type="GO" id="GO:0022857">
    <property type="term" value="F:transmembrane transporter activity"/>
    <property type="evidence" value="ECO:0007669"/>
    <property type="project" value="InterPro"/>
</dbReference>
<dbReference type="InterPro" id="IPR000515">
    <property type="entry name" value="MetI-like"/>
</dbReference>
<dbReference type="CDD" id="cd06261">
    <property type="entry name" value="TM_PBP2"/>
    <property type="match status" value="1"/>
</dbReference>
<feature type="transmembrane region" description="Helical" evidence="8">
    <location>
        <begin position="142"/>
        <end position="164"/>
    </location>
</feature>
<feature type="transmembrane region" description="Helical" evidence="8">
    <location>
        <begin position="85"/>
        <end position="105"/>
    </location>
</feature>
<sequence length="216" mass="23291">MRPLGLIDLISLAVAFQYTVLLVILALIIGGPLALGFAMMRVSRFAPLRWFSALVLQVMQGVPLLALLMFVYFGLPVFLGVRLPPLLAVTAAFTVYTAVFLGEIWRGGIEAVKKTQWEAAACLGLSSWQQFAYIIAPQALKVALPASVGFLVQLIKGTSLAAVVGFIELTRAGQLSAAATLQPLPVYITIAAIYFAICSPLTFLSRKLETRLHGAR</sequence>
<dbReference type="PROSITE" id="PS50928">
    <property type="entry name" value="ABC_TM1"/>
    <property type="match status" value="1"/>
</dbReference>
<dbReference type="Proteomes" id="UP000245865">
    <property type="component" value="Unassembled WGS sequence"/>
</dbReference>
<evidence type="ECO:0000256" key="6">
    <source>
        <dbReference type="ARBA" id="ARBA00022989"/>
    </source>
</evidence>
<comment type="subcellular location">
    <subcellularLocation>
        <location evidence="1">Cell inner membrane</location>
        <topology evidence="1">Multi-pass membrane protein</topology>
    </subcellularLocation>
    <subcellularLocation>
        <location evidence="8">Cell membrane</location>
        <topology evidence="8">Multi-pass membrane protein</topology>
    </subcellularLocation>
</comment>
<evidence type="ECO:0000256" key="5">
    <source>
        <dbReference type="ARBA" id="ARBA00022692"/>
    </source>
</evidence>
<keyword evidence="6 8" id="KW-1133">Transmembrane helix</keyword>
<keyword evidence="3 8" id="KW-0813">Transport</keyword>
<dbReference type="Gene3D" id="1.10.3720.10">
    <property type="entry name" value="MetI-like"/>
    <property type="match status" value="1"/>
</dbReference>
<proteinExistence type="inferred from homology"/>
<organism evidence="10 11">
    <name type="scientific">Falsochrobactrum shanghaiense</name>
    <dbReference type="NCBI Taxonomy" id="2201899"/>
    <lineage>
        <taxon>Bacteria</taxon>
        <taxon>Pseudomonadati</taxon>
        <taxon>Pseudomonadota</taxon>
        <taxon>Alphaproteobacteria</taxon>
        <taxon>Hyphomicrobiales</taxon>
        <taxon>Brucellaceae</taxon>
        <taxon>Falsochrobactrum</taxon>
    </lineage>
</organism>
<evidence type="ECO:0000259" key="9">
    <source>
        <dbReference type="PROSITE" id="PS50928"/>
    </source>
</evidence>
<dbReference type="GO" id="GO:0006865">
    <property type="term" value="P:amino acid transport"/>
    <property type="evidence" value="ECO:0007669"/>
    <property type="project" value="TreeGrafter"/>
</dbReference>
<comment type="caution">
    <text evidence="10">The sequence shown here is derived from an EMBL/GenBank/DDBJ whole genome shotgun (WGS) entry which is preliminary data.</text>
</comment>
<accession>A0A316JH11</accession>
<dbReference type="SUPFAM" id="SSF161098">
    <property type="entry name" value="MetI-like"/>
    <property type="match status" value="1"/>
</dbReference>
<dbReference type="EMBL" id="QGDB01000002">
    <property type="protein sequence ID" value="PWL18523.1"/>
    <property type="molecule type" value="Genomic_DNA"/>
</dbReference>
<keyword evidence="7 8" id="KW-0472">Membrane</keyword>
<evidence type="ECO:0000256" key="3">
    <source>
        <dbReference type="ARBA" id="ARBA00022448"/>
    </source>
</evidence>
<evidence type="ECO:0000256" key="8">
    <source>
        <dbReference type="RuleBase" id="RU363032"/>
    </source>
</evidence>
<dbReference type="OrthoDB" id="7255919at2"/>
<protein>
    <submittedName>
        <fullName evidence="10">Amino acid ABC transporter permease</fullName>
    </submittedName>
</protein>
<evidence type="ECO:0000256" key="1">
    <source>
        <dbReference type="ARBA" id="ARBA00004429"/>
    </source>
</evidence>
<dbReference type="GO" id="GO:0043190">
    <property type="term" value="C:ATP-binding cassette (ABC) transporter complex"/>
    <property type="evidence" value="ECO:0007669"/>
    <property type="project" value="InterPro"/>
</dbReference>
<dbReference type="PANTHER" id="PTHR30614">
    <property type="entry name" value="MEMBRANE COMPONENT OF AMINO ACID ABC TRANSPORTER"/>
    <property type="match status" value="1"/>
</dbReference>
<feature type="domain" description="ABC transmembrane type-1" evidence="9">
    <location>
        <begin position="12"/>
        <end position="205"/>
    </location>
</feature>
<gene>
    <name evidence="10" type="ORF">DKP76_05365</name>
</gene>
<evidence type="ECO:0000256" key="2">
    <source>
        <dbReference type="ARBA" id="ARBA00010072"/>
    </source>
</evidence>
<keyword evidence="5 8" id="KW-0812">Transmembrane</keyword>
<keyword evidence="4" id="KW-1003">Cell membrane</keyword>
<dbReference type="InterPro" id="IPR043429">
    <property type="entry name" value="ArtM/GltK/GlnP/TcyL/YhdX-like"/>
</dbReference>
<feature type="transmembrane region" description="Helical" evidence="8">
    <location>
        <begin position="184"/>
        <end position="204"/>
    </location>
</feature>
<name>A0A316JH11_9HYPH</name>
<dbReference type="NCBIfam" id="TIGR01726">
    <property type="entry name" value="HEQRo_perm_3TM"/>
    <property type="match status" value="1"/>
</dbReference>
<evidence type="ECO:0000256" key="4">
    <source>
        <dbReference type="ARBA" id="ARBA00022475"/>
    </source>
</evidence>
<keyword evidence="11" id="KW-1185">Reference proteome</keyword>